<sequence>MYEKNQDFLYQAPNTVTVDLIVDKTNWVNYVGIDNLTVSRRKAISSIETHRLFGLLRKFNKNRSRFWSIDPSSRFLVVMQLDRLIIKEHRLKFLTYIFVTTKSINDKKSH</sequence>
<gene>
    <name evidence="1" type="ORF">BpHYR1_019617</name>
</gene>
<name>A0A3M7QSI3_BRAPC</name>
<comment type="caution">
    <text evidence="1">The sequence shown here is derived from an EMBL/GenBank/DDBJ whole genome shotgun (WGS) entry which is preliminary data.</text>
</comment>
<reference evidence="1 2" key="1">
    <citation type="journal article" date="2018" name="Sci. Rep.">
        <title>Genomic signatures of local adaptation to the degree of environmental predictability in rotifers.</title>
        <authorList>
            <person name="Franch-Gras L."/>
            <person name="Hahn C."/>
            <person name="Garcia-Roger E.M."/>
            <person name="Carmona M.J."/>
            <person name="Serra M."/>
            <person name="Gomez A."/>
        </authorList>
    </citation>
    <scope>NUCLEOTIDE SEQUENCE [LARGE SCALE GENOMIC DNA]</scope>
    <source>
        <strain evidence="1">HYR1</strain>
    </source>
</reference>
<evidence type="ECO:0000313" key="1">
    <source>
        <dbReference type="EMBL" id="RNA14054.1"/>
    </source>
</evidence>
<dbReference type="EMBL" id="REGN01005268">
    <property type="protein sequence ID" value="RNA14054.1"/>
    <property type="molecule type" value="Genomic_DNA"/>
</dbReference>
<dbReference type="AlphaFoldDB" id="A0A3M7QSI3"/>
<evidence type="ECO:0000313" key="2">
    <source>
        <dbReference type="Proteomes" id="UP000276133"/>
    </source>
</evidence>
<dbReference type="Proteomes" id="UP000276133">
    <property type="component" value="Unassembled WGS sequence"/>
</dbReference>
<protein>
    <submittedName>
        <fullName evidence="1">Uncharacterized protein</fullName>
    </submittedName>
</protein>
<organism evidence="1 2">
    <name type="scientific">Brachionus plicatilis</name>
    <name type="common">Marine rotifer</name>
    <name type="synonym">Brachionus muelleri</name>
    <dbReference type="NCBI Taxonomy" id="10195"/>
    <lineage>
        <taxon>Eukaryota</taxon>
        <taxon>Metazoa</taxon>
        <taxon>Spiralia</taxon>
        <taxon>Gnathifera</taxon>
        <taxon>Rotifera</taxon>
        <taxon>Eurotatoria</taxon>
        <taxon>Monogononta</taxon>
        <taxon>Pseudotrocha</taxon>
        <taxon>Ploima</taxon>
        <taxon>Brachionidae</taxon>
        <taxon>Brachionus</taxon>
    </lineage>
</organism>
<accession>A0A3M7QSI3</accession>
<keyword evidence="2" id="KW-1185">Reference proteome</keyword>
<proteinExistence type="predicted"/>